<evidence type="ECO:0000259" key="1">
    <source>
        <dbReference type="Pfam" id="PF01965"/>
    </source>
</evidence>
<gene>
    <name evidence="2" type="ORF">ING2E5B_1578</name>
</gene>
<dbReference type="InterPro" id="IPR029062">
    <property type="entry name" value="Class_I_gatase-like"/>
</dbReference>
<dbReference type="InterPro" id="IPR006287">
    <property type="entry name" value="DJ-1"/>
</dbReference>
<dbReference type="InterPro" id="IPR050325">
    <property type="entry name" value="Prot/Nucl_acid_deglycase"/>
</dbReference>
<dbReference type="Gene3D" id="3.40.50.880">
    <property type="match status" value="1"/>
</dbReference>
<dbReference type="InterPro" id="IPR002818">
    <property type="entry name" value="DJ-1/PfpI"/>
</dbReference>
<name>A0A098C1N4_9BACT</name>
<dbReference type="NCBIfam" id="TIGR01383">
    <property type="entry name" value="not_thiJ"/>
    <property type="match status" value="1"/>
</dbReference>
<dbReference type="HOGENOM" id="CLU_000445_44_2_10"/>
<evidence type="ECO:0000313" key="3">
    <source>
        <dbReference type="Proteomes" id="UP000032417"/>
    </source>
</evidence>
<sequence length="181" mass="19512">MKKVALFLANGFEEIEALGIIDILRRAQIPVLTVSITDEKVVTGAHNVKVIADTTFTETDFKDIEILVLPGGMPGAKHLNEHDGLKNLISEYHSKGQQIAAICAAPMVLGGLRILEGKRATTYPGFEPELIGANITGENVVVDENITTGKGPGLVFEFALRLVEQIAGLQVRREVQSGLLL</sequence>
<protein>
    <recommendedName>
        <fullName evidence="1">DJ-1/PfpI domain-containing protein</fullName>
    </recommendedName>
</protein>
<accession>A0A098C1N4</accession>
<dbReference type="KEGG" id="pbt:ING2E5B_1578"/>
<dbReference type="STRING" id="1562970.ING2E5B_1578"/>
<dbReference type="Proteomes" id="UP000032417">
    <property type="component" value="Chromosome 1"/>
</dbReference>
<keyword evidence="3" id="KW-1185">Reference proteome</keyword>
<dbReference type="OrthoDB" id="9792284at2"/>
<feature type="domain" description="DJ-1/PfpI" evidence="1">
    <location>
        <begin position="2"/>
        <end position="165"/>
    </location>
</feature>
<dbReference type="EMBL" id="LN515532">
    <property type="protein sequence ID" value="CEA16326.1"/>
    <property type="molecule type" value="Genomic_DNA"/>
</dbReference>
<dbReference type="GO" id="GO:0005737">
    <property type="term" value="C:cytoplasm"/>
    <property type="evidence" value="ECO:0007669"/>
    <property type="project" value="TreeGrafter"/>
</dbReference>
<dbReference type="PANTHER" id="PTHR48094">
    <property type="entry name" value="PROTEIN/NUCLEIC ACID DEGLYCASE DJ-1-RELATED"/>
    <property type="match status" value="1"/>
</dbReference>
<dbReference type="SUPFAM" id="SSF52317">
    <property type="entry name" value="Class I glutamine amidotransferase-like"/>
    <property type="match status" value="1"/>
</dbReference>
<reference evidence="2 3" key="1">
    <citation type="submission" date="2014-08" db="EMBL/GenBank/DDBJ databases">
        <authorList>
            <person name="Wibberg D."/>
        </authorList>
    </citation>
    <scope>NUCLEOTIDE SEQUENCE [LARGE SCALE GENOMIC DNA]</scope>
    <source>
        <strain evidence="3">ING2-E5B</strain>
    </source>
</reference>
<dbReference type="PANTHER" id="PTHR48094:SF12">
    <property type="entry name" value="PARKINSON DISEASE PROTEIN 7 HOMOLOG"/>
    <property type="match status" value="1"/>
</dbReference>
<dbReference type="Pfam" id="PF01965">
    <property type="entry name" value="DJ-1_PfpI"/>
    <property type="match status" value="1"/>
</dbReference>
<dbReference type="CDD" id="cd03135">
    <property type="entry name" value="GATase1_DJ-1"/>
    <property type="match status" value="1"/>
</dbReference>
<dbReference type="AlphaFoldDB" id="A0A098C1N4"/>
<organism evidence="2 3">
    <name type="scientific">Fermentimonas caenicola</name>
    <dbReference type="NCBI Taxonomy" id="1562970"/>
    <lineage>
        <taxon>Bacteria</taxon>
        <taxon>Pseudomonadati</taxon>
        <taxon>Bacteroidota</taxon>
        <taxon>Bacteroidia</taxon>
        <taxon>Bacteroidales</taxon>
        <taxon>Dysgonomonadaceae</taxon>
        <taxon>Fermentimonas</taxon>
    </lineage>
</organism>
<proteinExistence type="predicted"/>
<evidence type="ECO:0000313" key="2">
    <source>
        <dbReference type="EMBL" id="CEA16326.1"/>
    </source>
</evidence>